<feature type="transmembrane region" description="Helical" evidence="1">
    <location>
        <begin position="41"/>
        <end position="63"/>
    </location>
</feature>
<gene>
    <name evidence="2" type="ORF">SporoS204_12720</name>
</gene>
<dbReference type="Proteomes" id="UP000192486">
    <property type="component" value="Chromosome"/>
</dbReference>
<organism evidence="2 3">
    <name type="scientific">Sporosarcina ureae</name>
    <dbReference type="NCBI Taxonomy" id="1571"/>
    <lineage>
        <taxon>Bacteria</taxon>
        <taxon>Bacillati</taxon>
        <taxon>Bacillota</taxon>
        <taxon>Bacilli</taxon>
        <taxon>Bacillales</taxon>
        <taxon>Caryophanaceae</taxon>
        <taxon>Sporosarcina</taxon>
    </lineage>
</organism>
<keyword evidence="1" id="KW-0812">Transmembrane</keyword>
<name>A0ABM6JXP0_SPOUR</name>
<evidence type="ECO:0000313" key="3">
    <source>
        <dbReference type="Proteomes" id="UP000192486"/>
    </source>
</evidence>
<dbReference type="RefSeq" id="WP_029052684.1">
    <property type="nucleotide sequence ID" value="NZ_CP015108.1"/>
</dbReference>
<accession>A0ABM6JXP0</accession>
<evidence type="ECO:0000313" key="2">
    <source>
        <dbReference type="EMBL" id="ARF14940.1"/>
    </source>
</evidence>
<evidence type="ECO:0000256" key="1">
    <source>
        <dbReference type="SAM" id="Phobius"/>
    </source>
</evidence>
<sequence>MSKCEKVSKEQLFFFGIIAGYALLGLFLIVPAILMAFPGNALLLAVAVIIVIIIVLFALAIILKGLSRLFHHRKH</sequence>
<proteinExistence type="predicted"/>
<dbReference type="EMBL" id="CP015108">
    <property type="protein sequence ID" value="ARF14940.1"/>
    <property type="molecule type" value="Genomic_DNA"/>
</dbReference>
<keyword evidence="1" id="KW-1133">Transmembrane helix</keyword>
<protein>
    <submittedName>
        <fullName evidence="2">Uncharacterized protein</fullName>
    </submittedName>
</protein>
<feature type="transmembrane region" description="Helical" evidence="1">
    <location>
        <begin position="12"/>
        <end position="35"/>
    </location>
</feature>
<reference evidence="2 3" key="1">
    <citation type="submission" date="2016-04" db="EMBL/GenBank/DDBJ databases">
        <title>Comparative Genomics and Epigenetics of Sporosarcina ureae.</title>
        <authorList>
            <person name="Oliver A.S."/>
            <person name="Cooper K.K."/>
        </authorList>
    </citation>
    <scope>NUCLEOTIDE SEQUENCE [LARGE SCALE GENOMIC DNA]</scope>
    <source>
        <strain evidence="2 3">S204</strain>
    </source>
</reference>
<keyword evidence="1" id="KW-0472">Membrane</keyword>
<keyword evidence="3" id="KW-1185">Reference proteome</keyword>